<protein>
    <submittedName>
        <fullName evidence="2">DUF5916 domain-containing protein</fullName>
    </submittedName>
</protein>
<dbReference type="Proteomes" id="UP001597460">
    <property type="component" value="Unassembled WGS sequence"/>
</dbReference>
<proteinExistence type="predicted"/>
<accession>A0ABW5JKN1</accession>
<name>A0ABW5JKN1_9BACT</name>
<dbReference type="RefSeq" id="WP_390301311.1">
    <property type="nucleotide sequence ID" value="NZ_JBHULI010000024.1"/>
</dbReference>
<keyword evidence="3" id="KW-1185">Reference proteome</keyword>
<evidence type="ECO:0000313" key="3">
    <source>
        <dbReference type="Proteomes" id="UP001597460"/>
    </source>
</evidence>
<organism evidence="2 3">
    <name type="scientific">Gracilimonas halophila</name>
    <dbReference type="NCBI Taxonomy" id="1834464"/>
    <lineage>
        <taxon>Bacteria</taxon>
        <taxon>Pseudomonadati</taxon>
        <taxon>Balneolota</taxon>
        <taxon>Balneolia</taxon>
        <taxon>Balneolales</taxon>
        <taxon>Balneolaceae</taxon>
        <taxon>Gracilimonas</taxon>
    </lineage>
</organism>
<gene>
    <name evidence="2" type="ORF">ACFSVN_09140</name>
</gene>
<sequence>MINDGYTQGGFIRFENLWNINYNLNYGSGNQYSDRITRGGPILKMPQSGSFNMNINSNQNNKVSFNIGTYQRKDASGEFDNNIWVGLNFMPVPSVQISVSPQYNYQKDTDQYVTTAVDPNATQTFGRRYVFADIKQHTLMTSIRLNWTFSPTMSLQTYVRPFISTGEYSRFKEFAEPGTYNFDVYGTDKGSITRSNGMYTVSPDDNGNSPDINFSDPNFNFRSVQGNAVFRWEYMPGSTLYFVWQQQRSDFAGVGNFDIGRDLDGLFSAKPTNVFLVKVSYWFGS</sequence>
<evidence type="ECO:0000259" key="1">
    <source>
        <dbReference type="Pfam" id="PF19313"/>
    </source>
</evidence>
<feature type="domain" description="DUF5916" evidence="1">
    <location>
        <begin position="11"/>
        <end position="282"/>
    </location>
</feature>
<dbReference type="Pfam" id="PF19313">
    <property type="entry name" value="DUF5916"/>
    <property type="match status" value="1"/>
</dbReference>
<reference evidence="3" key="1">
    <citation type="journal article" date="2019" name="Int. J. Syst. Evol. Microbiol.">
        <title>The Global Catalogue of Microorganisms (GCM) 10K type strain sequencing project: providing services to taxonomists for standard genome sequencing and annotation.</title>
        <authorList>
            <consortium name="The Broad Institute Genomics Platform"/>
            <consortium name="The Broad Institute Genome Sequencing Center for Infectious Disease"/>
            <person name="Wu L."/>
            <person name="Ma J."/>
        </authorList>
    </citation>
    <scope>NUCLEOTIDE SEQUENCE [LARGE SCALE GENOMIC DNA]</scope>
    <source>
        <strain evidence="3">KCTC 52042</strain>
    </source>
</reference>
<dbReference type="EMBL" id="JBHULI010000024">
    <property type="protein sequence ID" value="MFD2532606.1"/>
    <property type="molecule type" value="Genomic_DNA"/>
</dbReference>
<evidence type="ECO:0000313" key="2">
    <source>
        <dbReference type="EMBL" id="MFD2532606.1"/>
    </source>
</evidence>
<comment type="caution">
    <text evidence="2">The sequence shown here is derived from an EMBL/GenBank/DDBJ whole genome shotgun (WGS) entry which is preliminary data.</text>
</comment>
<dbReference type="InterPro" id="IPR045670">
    <property type="entry name" value="DUF5916"/>
</dbReference>